<organism evidence="1 2">
    <name type="scientific">Paenibacillus tundrae</name>
    <dbReference type="NCBI Taxonomy" id="528187"/>
    <lineage>
        <taxon>Bacteria</taxon>
        <taxon>Bacillati</taxon>
        <taxon>Bacillota</taxon>
        <taxon>Bacilli</taxon>
        <taxon>Bacillales</taxon>
        <taxon>Paenibacillaceae</taxon>
        <taxon>Paenibacillus</taxon>
    </lineage>
</organism>
<protein>
    <submittedName>
        <fullName evidence="1">Uncharacterized protein</fullName>
    </submittedName>
</protein>
<dbReference type="EMBL" id="JAUSTI010000005">
    <property type="protein sequence ID" value="MDQ0170750.1"/>
    <property type="molecule type" value="Genomic_DNA"/>
</dbReference>
<reference evidence="1 2" key="1">
    <citation type="submission" date="2023-07" db="EMBL/GenBank/DDBJ databases">
        <title>Sorghum-associated microbial communities from plants grown in Nebraska, USA.</title>
        <authorList>
            <person name="Schachtman D."/>
        </authorList>
    </citation>
    <scope>NUCLEOTIDE SEQUENCE [LARGE SCALE GENOMIC DNA]</scope>
    <source>
        <strain evidence="1 2">DS1314</strain>
    </source>
</reference>
<comment type="caution">
    <text evidence="1">The sequence shown here is derived from an EMBL/GenBank/DDBJ whole genome shotgun (WGS) entry which is preliminary data.</text>
</comment>
<gene>
    <name evidence="1" type="ORF">J2T19_002198</name>
</gene>
<sequence length="67" mass="7532">MILLSDKSIPVFDKNFKRIHFSSSMTNVTQTYYSHSVTFYLTPGIGYTSSMTGLREEAPYGNSATQI</sequence>
<evidence type="ECO:0000313" key="2">
    <source>
        <dbReference type="Proteomes" id="UP001233836"/>
    </source>
</evidence>
<keyword evidence="2" id="KW-1185">Reference proteome</keyword>
<proteinExistence type="predicted"/>
<name>A0ABT9WC85_9BACL</name>
<evidence type="ECO:0000313" key="1">
    <source>
        <dbReference type="EMBL" id="MDQ0170750.1"/>
    </source>
</evidence>
<dbReference type="Proteomes" id="UP001233836">
    <property type="component" value="Unassembled WGS sequence"/>
</dbReference>
<accession>A0ABT9WC85</accession>